<evidence type="ECO:0000256" key="7">
    <source>
        <dbReference type="ARBA" id="ARBA00022723"/>
    </source>
</evidence>
<comment type="subcellular location">
    <subcellularLocation>
        <location evidence="1">Cell membrane</location>
        <topology evidence="1">Multi-pass membrane protein</topology>
    </subcellularLocation>
</comment>
<keyword evidence="8 12" id="KW-0249">Electron transport</keyword>
<reference evidence="13" key="1">
    <citation type="submission" date="2022-10" db="EMBL/GenBank/DDBJ databases">
        <title>The WGS of Solirubrobacter phytolaccae KCTC 29190.</title>
        <authorList>
            <person name="Jiang Z."/>
        </authorList>
    </citation>
    <scope>NUCLEOTIDE SEQUENCE</scope>
    <source>
        <strain evidence="13">KCTC 29190</strain>
    </source>
</reference>
<evidence type="ECO:0000256" key="1">
    <source>
        <dbReference type="ARBA" id="ARBA00004651"/>
    </source>
</evidence>
<dbReference type="EMBL" id="JAPDDP010000047">
    <property type="protein sequence ID" value="MDA0183113.1"/>
    <property type="molecule type" value="Genomic_DNA"/>
</dbReference>
<comment type="caution">
    <text evidence="13">The sequence shown here is derived from an EMBL/GenBank/DDBJ whole genome shotgun (WGS) entry which is preliminary data.</text>
</comment>
<keyword evidence="9 12" id="KW-1133">Transmembrane helix</keyword>
<keyword evidence="5 12" id="KW-0349">Heme</keyword>
<keyword evidence="3 12" id="KW-0813">Transport</keyword>
<evidence type="ECO:0000256" key="6">
    <source>
        <dbReference type="ARBA" id="ARBA00022692"/>
    </source>
</evidence>
<feature type="transmembrane region" description="Helical" evidence="12">
    <location>
        <begin position="218"/>
        <end position="238"/>
    </location>
</feature>
<feature type="transmembrane region" description="Helical" evidence="12">
    <location>
        <begin position="186"/>
        <end position="206"/>
    </location>
</feature>
<feature type="transmembrane region" description="Helical" evidence="12">
    <location>
        <begin position="90"/>
        <end position="114"/>
    </location>
</feature>
<keyword evidence="11 12" id="KW-0472">Membrane</keyword>
<evidence type="ECO:0000256" key="4">
    <source>
        <dbReference type="ARBA" id="ARBA00022475"/>
    </source>
</evidence>
<evidence type="ECO:0000256" key="3">
    <source>
        <dbReference type="ARBA" id="ARBA00022448"/>
    </source>
</evidence>
<evidence type="ECO:0000256" key="11">
    <source>
        <dbReference type="ARBA" id="ARBA00023136"/>
    </source>
</evidence>
<evidence type="ECO:0000256" key="9">
    <source>
        <dbReference type="ARBA" id="ARBA00022989"/>
    </source>
</evidence>
<sequence>MNVDLARWQFAITTVYHFLFVPVSIGMASYVALCQTLYWRTGKEAYDRMARFWGKLFLIVFALGVATGIVQEFQFGMNWSDYSRYVGDIFGAPLAIEGLAAFFLESTFLGLWIFGRDKLSPGLHVACIWMVAIGTALSAYFILAANSWMQHPVGYEINPMSGRAELTSIFDVLTNSTLLYAFPHTILGAFATAGMLVIAVSAWHLLRRRDVDVFGPSVKLAAPIVLVATIATSIVGHYQGMLLVEQQPMKMAAAEALFETAGPAPFSLFATGDWTPNPERTNVDIQVPDLLSFLATGKWDAEVRGINDLNAEYQAKYGPGQYAPIVGLTYWSFRAMIGAGTAMILLTALLLFRARRNMLVERRKLLWLMVPAALLPFIANSAGWIFTEVGRQPWAVQGLLKTADAVSPTVNATSVLITMAGFTLLYGVLAVIGFALFARTAAKGAPRPDEATPTSELTLAY</sequence>
<keyword evidence="4 12" id="KW-1003">Cell membrane</keyword>
<feature type="transmembrane region" description="Helical" evidence="12">
    <location>
        <begin position="365"/>
        <end position="386"/>
    </location>
</feature>
<dbReference type="AlphaFoldDB" id="A0A9X3NB28"/>
<evidence type="ECO:0000256" key="5">
    <source>
        <dbReference type="ARBA" id="ARBA00022617"/>
    </source>
</evidence>
<dbReference type="PANTHER" id="PTHR30365">
    <property type="entry name" value="CYTOCHROME D UBIQUINOL OXIDASE"/>
    <property type="match status" value="1"/>
</dbReference>
<keyword evidence="14" id="KW-1185">Reference proteome</keyword>
<dbReference type="PANTHER" id="PTHR30365:SF15">
    <property type="entry name" value="CYTOCHROME BD UBIQUINOL OXIDASE SUBUNIT 1"/>
    <property type="match status" value="1"/>
</dbReference>
<dbReference type="GO" id="GO:0009055">
    <property type="term" value="F:electron transfer activity"/>
    <property type="evidence" value="ECO:0007669"/>
    <property type="project" value="UniProtKB-UniRule"/>
</dbReference>
<dbReference type="GO" id="GO:0020037">
    <property type="term" value="F:heme binding"/>
    <property type="evidence" value="ECO:0007669"/>
    <property type="project" value="TreeGrafter"/>
</dbReference>
<gene>
    <name evidence="13" type="ORF">OJ997_22580</name>
</gene>
<dbReference type="GO" id="GO:0005886">
    <property type="term" value="C:plasma membrane"/>
    <property type="evidence" value="ECO:0007669"/>
    <property type="project" value="UniProtKB-SubCell"/>
</dbReference>
<dbReference type="GO" id="GO:0070069">
    <property type="term" value="C:cytochrome complex"/>
    <property type="evidence" value="ECO:0007669"/>
    <property type="project" value="UniProtKB-UniRule"/>
</dbReference>
<evidence type="ECO:0000256" key="12">
    <source>
        <dbReference type="PIRNR" id="PIRNR006446"/>
    </source>
</evidence>
<protein>
    <submittedName>
        <fullName evidence="13">Cytochrome ubiquinol oxidase subunit I</fullName>
    </submittedName>
</protein>
<organism evidence="13 14">
    <name type="scientific">Solirubrobacter phytolaccae</name>
    <dbReference type="NCBI Taxonomy" id="1404360"/>
    <lineage>
        <taxon>Bacteria</taxon>
        <taxon>Bacillati</taxon>
        <taxon>Actinomycetota</taxon>
        <taxon>Thermoleophilia</taxon>
        <taxon>Solirubrobacterales</taxon>
        <taxon>Solirubrobacteraceae</taxon>
        <taxon>Solirubrobacter</taxon>
    </lineage>
</organism>
<dbReference type="GO" id="GO:0046872">
    <property type="term" value="F:metal ion binding"/>
    <property type="evidence" value="ECO:0007669"/>
    <property type="project" value="UniProtKB-UniRule"/>
</dbReference>
<keyword evidence="10 12" id="KW-0408">Iron</keyword>
<feature type="transmembrane region" description="Helical" evidence="12">
    <location>
        <begin position="126"/>
        <end position="145"/>
    </location>
</feature>
<comment type="similarity">
    <text evidence="2 12">Belongs to the cytochrome ubiquinol oxidase subunit 1 family.</text>
</comment>
<evidence type="ECO:0000256" key="2">
    <source>
        <dbReference type="ARBA" id="ARBA00009819"/>
    </source>
</evidence>
<accession>A0A9X3NB28</accession>
<evidence type="ECO:0000256" key="8">
    <source>
        <dbReference type="ARBA" id="ARBA00022982"/>
    </source>
</evidence>
<keyword evidence="7 12" id="KW-0479">Metal-binding</keyword>
<dbReference type="Proteomes" id="UP001147653">
    <property type="component" value="Unassembled WGS sequence"/>
</dbReference>
<keyword evidence="6 12" id="KW-0812">Transmembrane</keyword>
<dbReference type="PIRSF" id="PIRSF006446">
    <property type="entry name" value="Cyt_quinol_oxidase_1"/>
    <property type="match status" value="1"/>
</dbReference>
<feature type="transmembrane region" description="Helical" evidence="12">
    <location>
        <begin position="15"/>
        <end position="40"/>
    </location>
</feature>
<dbReference type="Pfam" id="PF01654">
    <property type="entry name" value="Cyt_bd_oxida_I"/>
    <property type="match status" value="1"/>
</dbReference>
<feature type="transmembrane region" description="Helical" evidence="12">
    <location>
        <begin position="331"/>
        <end position="353"/>
    </location>
</feature>
<name>A0A9X3NB28_9ACTN</name>
<evidence type="ECO:0000313" key="13">
    <source>
        <dbReference type="EMBL" id="MDA0183113.1"/>
    </source>
</evidence>
<proteinExistence type="inferred from homology"/>
<evidence type="ECO:0000313" key="14">
    <source>
        <dbReference type="Proteomes" id="UP001147653"/>
    </source>
</evidence>
<dbReference type="GO" id="GO:0019646">
    <property type="term" value="P:aerobic electron transport chain"/>
    <property type="evidence" value="ECO:0007669"/>
    <property type="project" value="InterPro"/>
</dbReference>
<feature type="transmembrane region" description="Helical" evidence="12">
    <location>
        <begin position="52"/>
        <end position="70"/>
    </location>
</feature>
<dbReference type="GO" id="GO:0016682">
    <property type="term" value="F:oxidoreductase activity, acting on diphenols and related substances as donors, oxygen as acceptor"/>
    <property type="evidence" value="ECO:0007669"/>
    <property type="project" value="TreeGrafter"/>
</dbReference>
<evidence type="ECO:0000256" key="10">
    <source>
        <dbReference type="ARBA" id="ARBA00023004"/>
    </source>
</evidence>
<dbReference type="InterPro" id="IPR002585">
    <property type="entry name" value="Cyt-d_ubiquinol_oxidase_su_1"/>
</dbReference>
<dbReference type="RefSeq" id="WP_270027497.1">
    <property type="nucleotide sequence ID" value="NZ_JAPDDP010000047.1"/>
</dbReference>
<feature type="transmembrane region" description="Helical" evidence="12">
    <location>
        <begin position="415"/>
        <end position="438"/>
    </location>
</feature>